<reference evidence="1 2" key="1">
    <citation type="submission" date="2019-03" db="EMBL/GenBank/DDBJ databases">
        <title>The genome sequence of a newly discovered highly antifungal drug resistant Aspergillus species, Aspergillus tanneri NIH 1004.</title>
        <authorList>
            <person name="Mounaud S."/>
            <person name="Singh I."/>
            <person name="Joardar V."/>
            <person name="Pakala S."/>
            <person name="Pakala S."/>
            <person name="Venepally P."/>
            <person name="Hoover J."/>
            <person name="Nierman W."/>
            <person name="Chung J."/>
            <person name="Losada L."/>
        </authorList>
    </citation>
    <scope>NUCLEOTIDE SEQUENCE [LARGE SCALE GENOMIC DNA]</scope>
    <source>
        <strain evidence="1 2">NIH1004</strain>
    </source>
</reference>
<evidence type="ECO:0000313" key="1">
    <source>
        <dbReference type="EMBL" id="THC92797.1"/>
    </source>
</evidence>
<evidence type="ECO:0008006" key="3">
    <source>
        <dbReference type="Google" id="ProtNLM"/>
    </source>
</evidence>
<gene>
    <name evidence="1" type="ORF">EYZ11_007726</name>
</gene>
<dbReference type="AlphaFoldDB" id="A0A4S3JEH2"/>
<protein>
    <recommendedName>
        <fullName evidence="3">FAD dependent oxidoreductase domain-containing protein</fullName>
    </recommendedName>
</protein>
<sequence>MAPLGKLPSSLTQRDSDSEWIAAAFNGYGMANCLLSGEALARMMVGEDVSSWFPEAYRISYRRFNNLWV</sequence>
<comment type="caution">
    <text evidence="1">The sequence shown here is derived from an EMBL/GenBank/DDBJ whole genome shotgun (WGS) entry which is preliminary data.</text>
</comment>
<dbReference type="Proteomes" id="UP000308092">
    <property type="component" value="Unassembled WGS sequence"/>
</dbReference>
<name>A0A4S3JEH2_9EURO</name>
<accession>A0A4S3JEH2</accession>
<evidence type="ECO:0000313" key="2">
    <source>
        <dbReference type="Proteomes" id="UP000308092"/>
    </source>
</evidence>
<dbReference type="VEuPathDB" id="FungiDB:EYZ11_007726"/>
<proteinExistence type="predicted"/>
<dbReference type="EMBL" id="SOSA01000308">
    <property type="protein sequence ID" value="THC92797.1"/>
    <property type="molecule type" value="Genomic_DNA"/>
</dbReference>
<keyword evidence="2" id="KW-1185">Reference proteome</keyword>
<dbReference type="STRING" id="1220188.A0A4S3JEH2"/>
<organism evidence="1 2">
    <name type="scientific">Aspergillus tanneri</name>
    <dbReference type="NCBI Taxonomy" id="1220188"/>
    <lineage>
        <taxon>Eukaryota</taxon>
        <taxon>Fungi</taxon>
        <taxon>Dikarya</taxon>
        <taxon>Ascomycota</taxon>
        <taxon>Pezizomycotina</taxon>
        <taxon>Eurotiomycetes</taxon>
        <taxon>Eurotiomycetidae</taxon>
        <taxon>Eurotiales</taxon>
        <taxon>Aspergillaceae</taxon>
        <taxon>Aspergillus</taxon>
        <taxon>Aspergillus subgen. Circumdati</taxon>
    </lineage>
</organism>